<dbReference type="EMBL" id="RFFG01000013">
    <property type="protein sequence ID" value="RMI45447.1"/>
    <property type="molecule type" value="Genomic_DNA"/>
</dbReference>
<dbReference type="Proteomes" id="UP000282674">
    <property type="component" value="Unassembled WGS sequence"/>
</dbReference>
<evidence type="ECO:0000313" key="2">
    <source>
        <dbReference type="Proteomes" id="UP000282674"/>
    </source>
</evidence>
<reference evidence="1 2" key="1">
    <citation type="submission" date="2018-10" db="EMBL/GenBank/DDBJ databases">
        <title>Isolation from soil.</title>
        <authorList>
            <person name="Hu J."/>
        </authorList>
    </citation>
    <scope>NUCLEOTIDE SEQUENCE [LARGE SCALE GENOMIC DNA]</scope>
    <source>
        <strain evidence="1 2">NEAU-Ht49</strain>
    </source>
</reference>
<proteinExistence type="predicted"/>
<dbReference type="InterPro" id="IPR023606">
    <property type="entry name" value="CoA-Trfase_III_dom_1_sf"/>
</dbReference>
<dbReference type="SUPFAM" id="SSF89796">
    <property type="entry name" value="CoA-transferase family III (CaiB/BaiF)"/>
    <property type="match status" value="1"/>
</dbReference>
<dbReference type="RefSeq" id="WP_122193968.1">
    <property type="nucleotide sequence ID" value="NZ_JBHSKC010000022.1"/>
</dbReference>
<dbReference type="AlphaFoldDB" id="A0A3M2M6W9"/>
<keyword evidence="2" id="KW-1185">Reference proteome</keyword>
<accession>A0A3M2M6W9</accession>
<sequence length="107" mass="11068">MDPRGVGPAGGFYEAADGWVCVQARGDGACVGAGAEGLVAKRTCAEAIAVAEAAGLQATRTRPASEVLRDPALRGAGAFHIRTAEDVSAFMVNGRHAAFGRTWRRAR</sequence>
<evidence type="ECO:0000313" key="1">
    <source>
        <dbReference type="EMBL" id="RMI45447.1"/>
    </source>
</evidence>
<comment type="caution">
    <text evidence="1">The sequence shown here is derived from an EMBL/GenBank/DDBJ whole genome shotgun (WGS) entry which is preliminary data.</text>
</comment>
<organism evidence="1 2">
    <name type="scientific">Actinomadura harenae</name>
    <dbReference type="NCBI Taxonomy" id="2483351"/>
    <lineage>
        <taxon>Bacteria</taxon>
        <taxon>Bacillati</taxon>
        <taxon>Actinomycetota</taxon>
        <taxon>Actinomycetes</taxon>
        <taxon>Streptosporangiales</taxon>
        <taxon>Thermomonosporaceae</taxon>
        <taxon>Actinomadura</taxon>
    </lineage>
</organism>
<protein>
    <submittedName>
        <fullName evidence="1">Uncharacterized protein</fullName>
    </submittedName>
</protein>
<gene>
    <name evidence="1" type="ORF">EBO15_09535</name>
</gene>
<name>A0A3M2M6W9_9ACTN</name>